<dbReference type="SUPFAM" id="SSF109998">
    <property type="entry name" value="Triger factor/SurA peptide-binding domain-like"/>
    <property type="match status" value="1"/>
</dbReference>
<protein>
    <recommendedName>
        <fullName evidence="2">peptidylprolyl isomerase</fullName>
        <ecNumber evidence="2">5.2.1.8</ecNumber>
    </recommendedName>
</protein>
<evidence type="ECO:0000313" key="7">
    <source>
        <dbReference type="Proteomes" id="UP001164745"/>
    </source>
</evidence>
<dbReference type="InterPro" id="IPR027304">
    <property type="entry name" value="Trigger_fact/SurA_dom_sf"/>
</dbReference>
<sequence length="236" mass="27539">MKEKKIRRCFSLIIMVIISLMAFSTVLSADIWIECGKKIKNIQQSKDNRVVAVVNGEKIYKKDLEVAYALEEASYLSRKESYQKLLKKYKASFLKPPVQKTKKDVLNNMIENLLLLQAAKKEGYIVSEKEAKDYYEKTKKTMQDVISGKVSGDVESVKFANDVIEKLIKGWGITREEYDKKVIEQTRNMLSIQKLLDAKFEEFRLKSKNLVIEDFRKEYINSLKKKAKITIYKRNI</sequence>
<dbReference type="Pfam" id="PF13623">
    <property type="entry name" value="SurA_N_2"/>
    <property type="match status" value="1"/>
</dbReference>
<evidence type="ECO:0000256" key="3">
    <source>
        <dbReference type="ARBA" id="ARBA00022729"/>
    </source>
</evidence>
<evidence type="ECO:0000256" key="4">
    <source>
        <dbReference type="ARBA" id="ARBA00023110"/>
    </source>
</evidence>
<dbReference type="RefSeq" id="WP_052671487.1">
    <property type="nucleotide sequence ID" value="NZ_CP113864.1"/>
</dbReference>
<comment type="catalytic activity">
    <reaction evidence="1">
        <text>[protein]-peptidylproline (omega=180) = [protein]-peptidylproline (omega=0)</text>
        <dbReference type="Rhea" id="RHEA:16237"/>
        <dbReference type="Rhea" id="RHEA-COMP:10747"/>
        <dbReference type="Rhea" id="RHEA-COMP:10748"/>
        <dbReference type="ChEBI" id="CHEBI:83833"/>
        <dbReference type="ChEBI" id="CHEBI:83834"/>
        <dbReference type="EC" id="5.2.1.8"/>
    </reaction>
</comment>
<evidence type="ECO:0000256" key="5">
    <source>
        <dbReference type="ARBA" id="ARBA00023235"/>
    </source>
</evidence>
<dbReference type="PANTHER" id="PTHR47245">
    <property type="entry name" value="PEPTIDYLPROLYL ISOMERASE"/>
    <property type="match status" value="1"/>
</dbReference>
<dbReference type="PANTHER" id="PTHR47245:SF1">
    <property type="entry name" value="FOLDASE PROTEIN PRSA"/>
    <property type="match status" value="1"/>
</dbReference>
<keyword evidence="3" id="KW-0732">Signal</keyword>
<keyword evidence="5" id="KW-0413">Isomerase</keyword>
<dbReference type="EC" id="5.2.1.8" evidence="2"/>
<dbReference type="InterPro" id="IPR050245">
    <property type="entry name" value="PrsA_foldase"/>
</dbReference>
<evidence type="ECO:0000256" key="1">
    <source>
        <dbReference type="ARBA" id="ARBA00000971"/>
    </source>
</evidence>
<dbReference type="EMBL" id="CP113864">
    <property type="protein sequence ID" value="WAM31922.1"/>
    <property type="molecule type" value="Genomic_DNA"/>
</dbReference>
<gene>
    <name evidence="6" type="ORF">OTJ99_000405</name>
</gene>
<evidence type="ECO:0000256" key="2">
    <source>
        <dbReference type="ARBA" id="ARBA00013194"/>
    </source>
</evidence>
<evidence type="ECO:0000313" key="6">
    <source>
        <dbReference type="EMBL" id="WAM31922.1"/>
    </source>
</evidence>
<keyword evidence="7" id="KW-1185">Reference proteome</keyword>
<proteinExistence type="predicted"/>
<reference evidence="6" key="1">
    <citation type="submission" date="2022-12" db="EMBL/GenBank/DDBJ databases">
        <authorList>
            <person name="Bing R.G."/>
            <person name="Willard D.J."/>
            <person name="Manesh M.J.H."/>
            <person name="Laemthong T."/>
            <person name="Crosby J.R."/>
            <person name="Kelly R.M."/>
        </authorList>
    </citation>
    <scope>NUCLEOTIDE SEQUENCE</scope>
    <source>
        <strain evidence="6">DSM 8991</strain>
    </source>
</reference>
<organism evidence="6 7">
    <name type="scientific">Caldicellulosiruptor naganoensis</name>
    <dbReference type="NCBI Taxonomy" id="29324"/>
    <lineage>
        <taxon>Bacteria</taxon>
        <taxon>Bacillati</taxon>
        <taxon>Bacillota</taxon>
        <taxon>Bacillota incertae sedis</taxon>
        <taxon>Caldicellulosiruptorales</taxon>
        <taxon>Caldicellulosiruptoraceae</taxon>
        <taxon>Caldicellulosiruptor</taxon>
    </lineage>
</organism>
<dbReference type="Gene3D" id="1.10.4030.10">
    <property type="entry name" value="Porin chaperone SurA, peptide-binding domain"/>
    <property type="match status" value="1"/>
</dbReference>
<keyword evidence="4" id="KW-0697">Rotamase</keyword>
<dbReference type="Proteomes" id="UP001164745">
    <property type="component" value="Chromosome"/>
</dbReference>
<name>A0ABY7BJ63_9FIRM</name>
<accession>A0ABY7BJ63</accession>